<name>A0A8S5N6N3_9CAUD</name>
<dbReference type="NCBIfam" id="TIGR01554">
    <property type="entry name" value="major_cap_HK97"/>
    <property type="match status" value="1"/>
</dbReference>
<feature type="compositionally biased region" description="Basic and acidic residues" evidence="3">
    <location>
        <begin position="34"/>
        <end position="43"/>
    </location>
</feature>
<feature type="domain" description="Phage capsid-like C-terminal" evidence="4">
    <location>
        <begin position="261"/>
        <end position="548"/>
    </location>
</feature>
<dbReference type="InterPro" id="IPR054612">
    <property type="entry name" value="Phage_capsid-like_C"/>
</dbReference>
<feature type="compositionally biased region" description="Acidic residues" evidence="3">
    <location>
        <begin position="44"/>
        <end position="57"/>
    </location>
</feature>
<feature type="region of interest" description="Disordered" evidence="3">
    <location>
        <begin position="1"/>
        <end position="22"/>
    </location>
</feature>
<protein>
    <submittedName>
        <fullName evidence="5">Major capsid protein</fullName>
    </submittedName>
</protein>
<accession>A0A8S5N6N3</accession>
<evidence type="ECO:0000259" key="4">
    <source>
        <dbReference type="Pfam" id="PF05065"/>
    </source>
</evidence>
<evidence type="ECO:0000256" key="1">
    <source>
        <dbReference type="ARBA" id="ARBA00004328"/>
    </source>
</evidence>
<organism evidence="5">
    <name type="scientific">Siphoviridae sp. ctxfQ4</name>
    <dbReference type="NCBI Taxonomy" id="2826521"/>
    <lineage>
        <taxon>Viruses</taxon>
        <taxon>Duplodnaviria</taxon>
        <taxon>Heunggongvirae</taxon>
        <taxon>Uroviricota</taxon>
        <taxon>Caudoviricetes</taxon>
    </lineage>
</organism>
<dbReference type="InterPro" id="IPR024455">
    <property type="entry name" value="Phage_capsid"/>
</dbReference>
<dbReference type="EMBL" id="BK015072">
    <property type="protein sequence ID" value="DAD89922.1"/>
    <property type="molecule type" value="Genomic_DNA"/>
</dbReference>
<evidence type="ECO:0000256" key="3">
    <source>
        <dbReference type="SAM" id="MobiDB-lite"/>
    </source>
</evidence>
<sequence length="554" mass="61022">MSRYKMSRKAARTRKSMKMGADDLQEMVKAAVKEALDEQKADGGLEEDPEKDDNDLGEILDAAIEAVNAKRKSEKAGELNPDDTAELIDAIMAEAGANEDEKAEDEPTDLEEVIKAACEAVNEKRKSEKADGIGDDVVEEILDAVAEVMSDGAADEESKGEKSAPVKRYTKAAGCRPAAQKKLERKYSSFYMNRDGGNGNMGNTKKKVVPPMIQLARAIKCIDVFGRQDPERAAYYARKKYDDADMEREFKALSVTSPVDGGYLIPEVYSDQIIELLYPKTVIVELGAQQVPLTAGNLNLPRMTAGARAQWGGEQRKIKTSTPKFGNIKLSAKRLEAIVPQSRELLLMSTFSADAMFANDLTRRMQLGLDFGGLYGAGAEFQPLGIANNKEVEQIDGSKPDYVDAKGFITADFPVFVSSKAFAKNIDDVKAGWAMNSLLEGLFKNMKTEMGTYIYRDEMATGKLCGIPYRVSNQIPTIGGKTDLFFGNWSDLLIGDQMGLETYTTLDGTWTDDDGTQHNAFEENLAATRALMYDDIGVRHPESFMYCKNIKVMN</sequence>
<dbReference type="Gene3D" id="3.30.2400.10">
    <property type="entry name" value="Major capsid protein gp5"/>
    <property type="match status" value="1"/>
</dbReference>
<dbReference type="SUPFAM" id="SSF56563">
    <property type="entry name" value="Major capsid protein gp5"/>
    <property type="match status" value="1"/>
</dbReference>
<dbReference type="GO" id="GO:0044423">
    <property type="term" value="C:virion component"/>
    <property type="evidence" value="ECO:0007669"/>
    <property type="project" value="UniProtKB-KW"/>
</dbReference>
<reference evidence="5" key="1">
    <citation type="journal article" date="2021" name="Proc. Natl. Acad. Sci. U.S.A.">
        <title>A Catalog of Tens of Thousands of Viruses from Human Metagenomes Reveals Hidden Associations with Chronic Diseases.</title>
        <authorList>
            <person name="Tisza M.J."/>
            <person name="Buck C.B."/>
        </authorList>
    </citation>
    <scope>NUCLEOTIDE SEQUENCE</scope>
    <source>
        <strain evidence="5">CtxfQ4</strain>
    </source>
</reference>
<keyword evidence="2" id="KW-0946">Virion</keyword>
<evidence type="ECO:0000256" key="2">
    <source>
        <dbReference type="ARBA" id="ARBA00022844"/>
    </source>
</evidence>
<feature type="compositionally biased region" description="Basic residues" evidence="3">
    <location>
        <begin position="1"/>
        <end position="17"/>
    </location>
</feature>
<dbReference type="Pfam" id="PF05065">
    <property type="entry name" value="Phage_capsid"/>
    <property type="match status" value="1"/>
</dbReference>
<comment type="subcellular location">
    <subcellularLocation>
        <location evidence="1">Virion</location>
    </subcellularLocation>
</comment>
<proteinExistence type="predicted"/>
<evidence type="ECO:0000313" key="5">
    <source>
        <dbReference type="EMBL" id="DAD89922.1"/>
    </source>
</evidence>
<feature type="region of interest" description="Disordered" evidence="3">
    <location>
        <begin position="34"/>
        <end position="57"/>
    </location>
</feature>